<comment type="subcellular location">
    <subcellularLocation>
        <location evidence="1">Nucleus</location>
    </subcellularLocation>
</comment>
<evidence type="ECO:0000256" key="3">
    <source>
        <dbReference type="ARBA" id="ARBA00022603"/>
    </source>
</evidence>
<dbReference type="CDD" id="cd02440">
    <property type="entry name" value="AdoMet_MTases"/>
    <property type="match status" value="1"/>
</dbReference>
<evidence type="ECO:0000256" key="11">
    <source>
        <dbReference type="ARBA" id="ARBA00033387"/>
    </source>
</evidence>
<dbReference type="EMBL" id="JADGIZ020000034">
    <property type="protein sequence ID" value="KAL2914395.1"/>
    <property type="molecule type" value="Genomic_DNA"/>
</dbReference>
<dbReference type="InterPro" id="IPR029063">
    <property type="entry name" value="SAM-dependent_MTases_sf"/>
</dbReference>
<keyword evidence="4" id="KW-0507">mRNA processing</keyword>
<evidence type="ECO:0000256" key="10">
    <source>
        <dbReference type="ARBA" id="ARBA00032772"/>
    </source>
</evidence>
<dbReference type="InterPro" id="IPR004971">
    <property type="entry name" value="mRNA_G-N7_MeTrfase_dom"/>
</dbReference>
<dbReference type="PANTHER" id="PTHR12189">
    <property type="entry name" value="MRNA GUANINE-7- METHYLTRANSFERASE"/>
    <property type="match status" value="1"/>
</dbReference>
<evidence type="ECO:0000313" key="16">
    <source>
        <dbReference type="Proteomes" id="UP001527925"/>
    </source>
</evidence>
<dbReference type="PROSITE" id="PS51562">
    <property type="entry name" value="RNA_CAP0_MT"/>
    <property type="match status" value="1"/>
</dbReference>
<feature type="domain" description="MRNA cap 0 methyltransferase" evidence="14">
    <location>
        <begin position="26"/>
        <end position="286"/>
    </location>
</feature>
<dbReference type="Gene3D" id="3.40.50.150">
    <property type="entry name" value="Vaccinia Virus protein VP39"/>
    <property type="match status" value="1"/>
</dbReference>
<keyword evidence="5 15" id="KW-0808">Transferase</keyword>
<keyword evidence="9" id="KW-0539">Nucleus</keyword>
<dbReference type="InterPro" id="IPR016899">
    <property type="entry name" value="mRNA_G-N7_MeTrfase_euk"/>
</dbReference>
<dbReference type="Pfam" id="PF03291">
    <property type="entry name" value="mRNA_G-N7_MeTrfase"/>
    <property type="match status" value="1"/>
</dbReference>
<name>A0ABR4N4F7_9FUNG</name>
<evidence type="ECO:0000256" key="13">
    <source>
        <dbReference type="ARBA" id="ARBA00049739"/>
    </source>
</evidence>
<gene>
    <name evidence="15" type="primary">ABD1</name>
    <name evidence="15" type="ORF">HK105_206167</name>
</gene>
<evidence type="ECO:0000256" key="12">
    <source>
        <dbReference type="ARBA" id="ARBA00044712"/>
    </source>
</evidence>
<dbReference type="InterPro" id="IPR039753">
    <property type="entry name" value="RG7MT1"/>
</dbReference>
<protein>
    <recommendedName>
        <fullName evidence="13">mRNA cap guanine-N(7) methyltransferase</fullName>
        <ecNumber evidence="2">2.1.1.56</ecNumber>
    </recommendedName>
    <alternativeName>
        <fullName evidence="10">mRNA (guanine-N(7))-methyltransferase</fullName>
    </alternativeName>
    <alternativeName>
        <fullName evidence="11">mRNA cap methyltransferase</fullName>
    </alternativeName>
</protein>
<keyword evidence="7" id="KW-0694">RNA-binding</keyword>
<evidence type="ECO:0000256" key="7">
    <source>
        <dbReference type="ARBA" id="ARBA00022884"/>
    </source>
</evidence>
<organism evidence="15 16">
    <name type="scientific">Polyrhizophydium stewartii</name>
    <dbReference type="NCBI Taxonomy" id="2732419"/>
    <lineage>
        <taxon>Eukaryota</taxon>
        <taxon>Fungi</taxon>
        <taxon>Fungi incertae sedis</taxon>
        <taxon>Chytridiomycota</taxon>
        <taxon>Chytridiomycota incertae sedis</taxon>
        <taxon>Chytridiomycetes</taxon>
        <taxon>Rhizophydiales</taxon>
        <taxon>Rhizophydiales incertae sedis</taxon>
        <taxon>Polyrhizophydium</taxon>
    </lineage>
</organism>
<evidence type="ECO:0000256" key="2">
    <source>
        <dbReference type="ARBA" id="ARBA00011926"/>
    </source>
</evidence>
<keyword evidence="3 15" id="KW-0489">Methyltransferase</keyword>
<evidence type="ECO:0000313" key="15">
    <source>
        <dbReference type="EMBL" id="KAL2914395.1"/>
    </source>
</evidence>
<dbReference type="GO" id="GO:0004482">
    <property type="term" value="F:mRNA 5'-cap (guanine-N7-)-methyltransferase activity"/>
    <property type="evidence" value="ECO:0007669"/>
    <property type="project" value="UniProtKB-EC"/>
</dbReference>
<evidence type="ECO:0000256" key="4">
    <source>
        <dbReference type="ARBA" id="ARBA00022664"/>
    </source>
</evidence>
<comment type="catalytic activity">
    <reaction evidence="12">
        <text>a 5'-end (5'-triphosphoguanosine)-ribonucleoside in mRNA + S-adenosyl-L-methionine = a 5'-end (N(7)-methyl 5'-triphosphoguanosine)-ribonucleoside in mRNA + S-adenosyl-L-homocysteine</text>
        <dbReference type="Rhea" id="RHEA:67008"/>
        <dbReference type="Rhea" id="RHEA-COMP:17166"/>
        <dbReference type="Rhea" id="RHEA-COMP:17167"/>
        <dbReference type="ChEBI" id="CHEBI:57856"/>
        <dbReference type="ChEBI" id="CHEBI:59789"/>
        <dbReference type="ChEBI" id="CHEBI:156461"/>
        <dbReference type="ChEBI" id="CHEBI:167617"/>
        <dbReference type="EC" id="2.1.1.56"/>
    </reaction>
</comment>
<proteinExistence type="predicted"/>
<reference evidence="15 16" key="1">
    <citation type="submission" date="2023-09" db="EMBL/GenBank/DDBJ databases">
        <title>Pangenome analysis of Batrachochytrium dendrobatidis and related Chytrids.</title>
        <authorList>
            <person name="Yacoub M.N."/>
            <person name="Stajich J.E."/>
            <person name="James T.Y."/>
        </authorList>
    </citation>
    <scope>NUCLEOTIDE SEQUENCE [LARGE SCALE GENOMIC DNA]</scope>
    <source>
        <strain evidence="15 16">JEL0888</strain>
    </source>
</reference>
<accession>A0ABR4N4F7</accession>
<dbReference type="Proteomes" id="UP001527925">
    <property type="component" value="Unassembled WGS sequence"/>
</dbReference>
<evidence type="ECO:0000256" key="5">
    <source>
        <dbReference type="ARBA" id="ARBA00022679"/>
    </source>
</evidence>
<keyword evidence="16" id="KW-1185">Reference proteome</keyword>
<keyword evidence="6" id="KW-0949">S-adenosyl-L-methionine</keyword>
<dbReference type="PIRSF" id="PIRSF028762">
    <property type="entry name" value="ABD1"/>
    <property type="match status" value="1"/>
</dbReference>
<sequence>MADNSALVANHYNARPERGIDVRQESVILSLKNFNNWVKAVLIGRYARPGARAFDMCCGKGGDLQKWKRQDVSRLVGIDIAAVSVDQARARYEQSCRRFFPAAFHAADCFSPVIQDIIAGEEFDIVSIQFSLHYSFETEAKARAAIRNVASNLRSGGFFVGTIPNADWIYKRLVHTDGLEFGNSIYAIKFDTKTPSLFGHRYRFTLADAIDDCPEYLINFSTLSSIAAEHGLRPVLWKTFHQFYRDECIEHFDMLQRMRVFNAQGTVSGDEWEAAGIYSVFAFEKT</sequence>
<comment type="caution">
    <text evidence="15">The sequence shown here is derived from an EMBL/GenBank/DDBJ whole genome shotgun (WGS) entry which is preliminary data.</text>
</comment>
<dbReference type="EC" id="2.1.1.56" evidence="2"/>
<dbReference type="PANTHER" id="PTHR12189:SF2">
    <property type="entry name" value="MRNA CAP GUANINE-N7 METHYLTRANSFERASE"/>
    <property type="match status" value="1"/>
</dbReference>
<evidence type="ECO:0000256" key="9">
    <source>
        <dbReference type="ARBA" id="ARBA00023242"/>
    </source>
</evidence>
<evidence type="ECO:0000259" key="14">
    <source>
        <dbReference type="PROSITE" id="PS51562"/>
    </source>
</evidence>
<evidence type="ECO:0000256" key="6">
    <source>
        <dbReference type="ARBA" id="ARBA00022691"/>
    </source>
</evidence>
<evidence type="ECO:0000256" key="1">
    <source>
        <dbReference type="ARBA" id="ARBA00004123"/>
    </source>
</evidence>
<evidence type="ECO:0000256" key="8">
    <source>
        <dbReference type="ARBA" id="ARBA00023042"/>
    </source>
</evidence>
<keyword evidence="8" id="KW-0506">mRNA capping</keyword>
<dbReference type="SUPFAM" id="SSF53335">
    <property type="entry name" value="S-adenosyl-L-methionine-dependent methyltransferases"/>
    <property type="match status" value="1"/>
</dbReference>